<dbReference type="InterPro" id="IPR002641">
    <property type="entry name" value="PNPLA_dom"/>
</dbReference>
<feature type="short sequence motif" description="GXSXG" evidence="4">
    <location>
        <begin position="517"/>
        <end position="521"/>
    </location>
</feature>
<dbReference type="EMBL" id="PYSW02000013">
    <property type="protein sequence ID" value="KAG2387369.1"/>
    <property type="molecule type" value="Genomic_DNA"/>
</dbReference>
<feature type="domain" description="PNPLA" evidence="5">
    <location>
        <begin position="481"/>
        <end position="717"/>
    </location>
</feature>
<organism evidence="6 7">
    <name type="scientific">Naegleria lovaniensis</name>
    <name type="common">Amoeba</name>
    <dbReference type="NCBI Taxonomy" id="51637"/>
    <lineage>
        <taxon>Eukaryota</taxon>
        <taxon>Discoba</taxon>
        <taxon>Heterolobosea</taxon>
        <taxon>Tetramitia</taxon>
        <taxon>Eutetramitia</taxon>
        <taxon>Vahlkampfiidae</taxon>
        <taxon>Naegleria</taxon>
    </lineage>
</organism>
<dbReference type="PANTHER" id="PTHR24185:SF1">
    <property type="entry name" value="CALCIUM-INDEPENDENT PHOSPHOLIPASE A2-GAMMA"/>
    <property type="match status" value="1"/>
</dbReference>
<dbReference type="RefSeq" id="XP_044551361.1">
    <property type="nucleotide sequence ID" value="XM_044691038.1"/>
</dbReference>
<dbReference type="AlphaFoldDB" id="A0AA88KMX1"/>
<evidence type="ECO:0000256" key="2">
    <source>
        <dbReference type="ARBA" id="ARBA00022963"/>
    </source>
</evidence>
<name>A0AA88KMX1_NAELO</name>
<sequence length="870" mass="100474">MFTSGSQSSSLASMGLSEYETIYEKVSKSSIMGRWIQTQKKEVITEKDDEFEIVENNDSYYSNLSNYMLSEMFRHMRNMFEEYSESTNSGQFVDIELLLLDVDDYGQWKILLPDQPIVSNFIETGVISSSTMLSPNEMHVNGHSVSESLNGGGVRPLSVRIPDKEDLPSILDISNFNRDTFPNVRLAVKIFGCVISFFEDSLTYVIEKQNALSIIQNLKLTTALKKFKVPLSSKDSQKAAFDKVVKLIQYYNASVYFDLISVNSIKFVKDLFSIFNSKIVQKEFPPILTQLEKFWNTYYYYRSKYLSSCFNEDDTILQKEKEEQKQKKKKTHIDIDELKPWEIPIFEYTLPSDIFKLLKKVKGWKSDVVLIMSYKQLHLLLNLILEVFPEFKEKFPFDFQLLKNFDRTCWFHHYYQLESDPIAKYSHHIITPSKDCNFSEPTYLKSNPYISFYSSCLLQNPLTDFTQLRNSKPKSEPILVLSLDGGGIKGLNLISICEVIEQKLGKKMCEIFDLICGTSTGAILAKLFQMGYSCEQCKSVYHSLGKQIFKLEGNINVTKTLLTMQGKSWYDEKTLEVFFRKYVGKDYINADPNKRPLWFALSTLNALDEESKKHITRCHNGTVFNNSYEQEFYEDLMMHAESTPFIFRSYSDPFRYADNKKRHPDFYLGTLHGRGIKNYQALRCTSAAPLYFKEMVIGQRIFVDGAVVANNPSVAAAFESKQIWPDHEKFVFISVGTGLKKSQENTSTSPQVNDEEELKFKTEAPIMKKSSSGLFDNVKKTLSSITDLLNLQLSSEKQHKLMLTQVEQMRETKQVSYFRFNTPNLGDFDLDIVDDTILKEWEQQCKKYIGDLKEMDEACEVLKAATNLNE</sequence>
<evidence type="ECO:0000256" key="1">
    <source>
        <dbReference type="ARBA" id="ARBA00022801"/>
    </source>
</evidence>
<dbReference type="GO" id="GO:0006631">
    <property type="term" value="P:fatty acid metabolic process"/>
    <property type="evidence" value="ECO:0007669"/>
    <property type="project" value="TreeGrafter"/>
</dbReference>
<dbReference type="SUPFAM" id="SSF52151">
    <property type="entry name" value="FabD/lysophospholipase-like"/>
    <property type="match status" value="1"/>
</dbReference>
<accession>A0AA88KMX1</accession>
<dbReference type="GO" id="GO:0016020">
    <property type="term" value="C:membrane"/>
    <property type="evidence" value="ECO:0007669"/>
    <property type="project" value="TreeGrafter"/>
</dbReference>
<keyword evidence="7" id="KW-1185">Reference proteome</keyword>
<gene>
    <name evidence="6" type="ORF">C9374_001701</name>
</gene>
<feature type="active site" description="Nucleophile" evidence="4">
    <location>
        <position position="519"/>
    </location>
</feature>
<reference evidence="6 7" key="1">
    <citation type="journal article" date="2018" name="BMC Genomics">
        <title>The genome of Naegleria lovaniensis, the basis for a comparative approach to unravel pathogenicity factors of the human pathogenic amoeba N. fowleri.</title>
        <authorList>
            <person name="Liechti N."/>
            <person name="Schurch N."/>
            <person name="Bruggmann R."/>
            <person name="Wittwer M."/>
        </authorList>
    </citation>
    <scope>NUCLEOTIDE SEQUENCE [LARGE SCALE GENOMIC DNA]</scope>
    <source>
        <strain evidence="6 7">ATCC 30569</strain>
    </source>
</reference>
<feature type="short sequence motif" description="DGA/G" evidence="4">
    <location>
        <begin position="704"/>
        <end position="706"/>
    </location>
</feature>
<evidence type="ECO:0000313" key="7">
    <source>
        <dbReference type="Proteomes" id="UP000816034"/>
    </source>
</evidence>
<evidence type="ECO:0000259" key="5">
    <source>
        <dbReference type="PROSITE" id="PS51635"/>
    </source>
</evidence>
<comment type="caution">
    <text evidence="6">The sequence shown here is derived from an EMBL/GenBank/DDBJ whole genome shotgun (WGS) entry which is preliminary data.</text>
</comment>
<feature type="active site" description="Proton acceptor" evidence="4">
    <location>
        <position position="704"/>
    </location>
</feature>
<dbReference type="InterPro" id="IPR016035">
    <property type="entry name" value="Acyl_Trfase/lysoPLipase"/>
</dbReference>
<dbReference type="PROSITE" id="PS51635">
    <property type="entry name" value="PNPLA"/>
    <property type="match status" value="1"/>
</dbReference>
<proteinExistence type="predicted"/>
<keyword evidence="3 4" id="KW-0443">Lipid metabolism</keyword>
<dbReference type="Proteomes" id="UP000816034">
    <property type="component" value="Unassembled WGS sequence"/>
</dbReference>
<keyword evidence="2 4" id="KW-0442">Lipid degradation</keyword>
<dbReference type="PANTHER" id="PTHR24185">
    <property type="entry name" value="CALCIUM-INDEPENDENT PHOSPHOLIPASE A2-GAMMA"/>
    <property type="match status" value="1"/>
</dbReference>
<dbReference type="GO" id="GO:0004620">
    <property type="term" value="F:phospholipase activity"/>
    <property type="evidence" value="ECO:0007669"/>
    <property type="project" value="TreeGrafter"/>
</dbReference>
<feature type="short sequence motif" description="GXGXXG" evidence="4">
    <location>
        <begin position="485"/>
        <end position="490"/>
    </location>
</feature>
<dbReference type="GeneID" id="68094157"/>
<protein>
    <recommendedName>
        <fullName evidence="5">PNPLA domain-containing protein</fullName>
    </recommendedName>
</protein>
<evidence type="ECO:0000313" key="6">
    <source>
        <dbReference type="EMBL" id="KAG2387369.1"/>
    </source>
</evidence>
<evidence type="ECO:0000256" key="4">
    <source>
        <dbReference type="PROSITE-ProRule" id="PRU01161"/>
    </source>
</evidence>
<dbReference type="Pfam" id="PF01734">
    <property type="entry name" value="Patatin"/>
    <property type="match status" value="1"/>
</dbReference>
<dbReference type="GO" id="GO:0016042">
    <property type="term" value="P:lipid catabolic process"/>
    <property type="evidence" value="ECO:0007669"/>
    <property type="project" value="UniProtKB-UniRule"/>
</dbReference>
<dbReference type="Gene3D" id="3.40.1090.10">
    <property type="entry name" value="Cytosolic phospholipase A2 catalytic domain"/>
    <property type="match status" value="1"/>
</dbReference>
<evidence type="ECO:0000256" key="3">
    <source>
        <dbReference type="ARBA" id="ARBA00023098"/>
    </source>
</evidence>
<keyword evidence="1 4" id="KW-0378">Hydrolase</keyword>